<organism evidence="1 2">
    <name type="scientific">Tautonia plasticadhaerens</name>
    <dbReference type="NCBI Taxonomy" id="2527974"/>
    <lineage>
        <taxon>Bacteria</taxon>
        <taxon>Pseudomonadati</taxon>
        <taxon>Planctomycetota</taxon>
        <taxon>Planctomycetia</taxon>
        <taxon>Isosphaerales</taxon>
        <taxon>Isosphaeraceae</taxon>
        <taxon>Tautonia</taxon>
    </lineage>
</organism>
<protein>
    <submittedName>
        <fullName evidence="1">Uncharacterized protein</fullName>
    </submittedName>
</protein>
<reference evidence="1 2" key="1">
    <citation type="submission" date="2019-02" db="EMBL/GenBank/DDBJ databases">
        <title>Deep-cultivation of Planctomycetes and their phenomic and genomic characterization uncovers novel biology.</title>
        <authorList>
            <person name="Wiegand S."/>
            <person name="Jogler M."/>
            <person name="Boedeker C."/>
            <person name="Pinto D."/>
            <person name="Vollmers J."/>
            <person name="Rivas-Marin E."/>
            <person name="Kohn T."/>
            <person name="Peeters S.H."/>
            <person name="Heuer A."/>
            <person name="Rast P."/>
            <person name="Oberbeckmann S."/>
            <person name="Bunk B."/>
            <person name="Jeske O."/>
            <person name="Meyerdierks A."/>
            <person name="Storesund J.E."/>
            <person name="Kallscheuer N."/>
            <person name="Luecker S."/>
            <person name="Lage O.M."/>
            <person name="Pohl T."/>
            <person name="Merkel B.J."/>
            <person name="Hornburger P."/>
            <person name="Mueller R.-W."/>
            <person name="Bruemmer F."/>
            <person name="Labrenz M."/>
            <person name="Spormann A.M."/>
            <person name="Op den Camp H."/>
            <person name="Overmann J."/>
            <person name="Amann R."/>
            <person name="Jetten M.S.M."/>
            <person name="Mascher T."/>
            <person name="Medema M.H."/>
            <person name="Devos D.P."/>
            <person name="Kaster A.-K."/>
            <person name="Ovreas L."/>
            <person name="Rohde M."/>
            <person name="Galperin M.Y."/>
            <person name="Jogler C."/>
        </authorList>
    </citation>
    <scope>NUCLEOTIDE SEQUENCE [LARGE SCALE GENOMIC DNA]</scope>
    <source>
        <strain evidence="1 2">ElP</strain>
    </source>
</reference>
<keyword evidence="2" id="KW-1185">Reference proteome</keyword>
<evidence type="ECO:0000313" key="2">
    <source>
        <dbReference type="Proteomes" id="UP000317835"/>
    </source>
</evidence>
<dbReference type="KEGG" id="tpla:ElP_23690"/>
<dbReference type="Proteomes" id="UP000317835">
    <property type="component" value="Chromosome"/>
</dbReference>
<dbReference type="Pfam" id="PF03683">
    <property type="entry name" value="UPF0175"/>
    <property type="match status" value="1"/>
</dbReference>
<accession>A0A518H0W9</accession>
<gene>
    <name evidence="1" type="ORF">ElP_23690</name>
</gene>
<dbReference type="OrthoDB" id="15200at2"/>
<proteinExistence type="predicted"/>
<evidence type="ECO:0000313" key="1">
    <source>
        <dbReference type="EMBL" id="QDV34480.1"/>
    </source>
</evidence>
<sequence length="81" mass="8729">MIEITMDLPDEVLSALRMTPEQVGVEPRLAGAVKLFELGRLSTGAALAGVPKPVFLQNLGEYDVAAFDLTDEELGRESRLG</sequence>
<name>A0A518H0W9_9BACT</name>
<dbReference type="AlphaFoldDB" id="A0A518H0W9"/>
<dbReference type="RefSeq" id="WP_145269391.1">
    <property type="nucleotide sequence ID" value="NZ_CP036426.1"/>
</dbReference>
<dbReference type="InterPro" id="IPR005368">
    <property type="entry name" value="UPF0175"/>
</dbReference>
<dbReference type="EMBL" id="CP036426">
    <property type="protein sequence ID" value="QDV34480.1"/>
    <property type="molecule type" value="Genomic_DNA"/>
</dbReference>